<accession>A0A1J4L0B0</accession>
<dbReference type="RefSeq" id="XP_068370035.1">
    <property type="nucleotide sequence ID" value="XM_068513777.1"/>
</dbReference>
<comment type="caution">
    <text evidence="1">The sequence shown here is derived from an EMBL/GenBank/DDBJ whole genome shotgun (WGS) entry which is preliminary data.</text>
</comment>
<dbReference type="AlphaFoldDB" id="A0A1J4L0B0"/>
<reference evidence="1" key="1">
    <citation type="submission" date="2016-10" db="EMBL/GenBank/DDBJ databases">
        <authorList>
            <person name="Benchimol M."/>
            <person name="Almeida L.G."/>
            <person name="Vasconcelos A.T."/>
            <person name="Perreira-Neves A."/>
            <person name="Rosa I.A."/>
            <person name="Tasca T."/>
            <person name="Bogo M.R."/>
            <person name="de Souza W."/>
        </authorList>
    </citation>
    <scope>NUCLEOTIDE SEQUENCE [LARGE SCALE GENOMIC DNA]</scope>
    <source>
        <strain evidence="1">K</strain>
    </source>
</reference>
<evidence type="ECO:0000313" key="2">
    <source>
        <dbReference type="Proteomes" id="UP000179807"/>
    </source>
</evidence>
<dbReference type="EMBL" id="MLAK01000058">
    <property type="protein sequence ID" value="OHT16899.1"/>
    <property type="molecule type" value="Genomic_DNA"/>
</dbReference>
<dbReference type="Proteomes" id="UP000179807">
    <property type="component" value="Unassembled WGS sequence"/>
</dbReference>
<gene>
    <name evidence="1" type="ORF">TRFO_41448</name>
</gene>
<organism evidence="1 2">
    <name type="scientific">Tritrichomonas foetus</name>
    <dbReference type="NCBI Taxonomy" id="1144522"/>
    <lineage>
        <taxon>Eukaryota</taxon>
        <taxon>Metamonada</taxon>
        <taxon>Parabasalia</taxon>
        <taxon>Tritrichomonadida</taxon>
        <taxon>Tritrichomonadidae</taxon>
        <taxon>Tritrichomonas</taxon>
    </lineage>
</organism>
<sequence length="91" mass="10714">MTAISSKTIEQLIHLDNLYHGENNSIDKWLEAFPNEQELKETLMDEINYSIKKEKLNEDITYEDYSKHLLNKVAKNAKSIYNEAMKAIFDF</sequence>
<dbReference type="GeneID" id="94848481"/>
<keyword evidence="2" id="KW-1185">Reference proteome</keyword>
<dbReference type="VEuPathDB" id="TrichDB:TRFO_41448"/>
<protein>
    <submittedName>
        <fullName evidence="1">Uncharacterized protein</fullName>
    </submittedName>
</protein>
<evidence type="ECO:0000313" key="1">
    <source>
        <dbReference type="EMBL" id="OHT16899.1"/>
    </source>
</evidence>
<proteinExistence type="predicted"/>
<name>A0A1J4L0B0_9EUKA</name>